<feature type="transmembrane region" description="Helical" evidence="1">
    <location>
        <begin position="6"/>
        <end position="24"/>
    </location>
</feature>
<organism evidence="2">
    <name type="scientific">Anguilla anguilla</name>
    <name type="common">European freshwater eel</name>
    <name type="synonym">Muraena anguilla</name>
    <dbReference type="NCBI Taxonomy" id="7936"/>
    <lineage>
        <taxon>Eukaryota</taxon>
        <taxon>Metazoa</taxon>
        <taxon>Chordata</taxon>
        <taxon>Craniata</taxon>
        <taxon>Vertebrata</taxon>
        <taxon>Euteleostomi</taxon>
        <taxon>Actinopterygii</taxon>
        <taxon>Neopterygii</taxon>
        <taxon>Teleostei</taxon>
        <taxon>Anguilliformes</taxon>
        <taxon>Anguillidae</taxon>
        <taxon>Anguilla</taxon>
    </lineage>
</organism>
<dbReference type="EMBL" id="GBXM01089713">
    <property type="protein sequence ID" value="JAH18864.1"/>
    <property type="molecule type" value="Transcribed_RNA"/>
</dbReference>
<sequence>MHMPYLQIENTDFVFFFPLIFFFLPKSFCPKFSRSTFIDPTGGLTTVG</sequence>
<reference evidence="2" key="1">
    <citation type="submission" date="2014-11" db="EMBL/GenBank/DDBJ databases">
        <authorList>
            <person name="Amaro Gonzalez C."/>
        </authorList>
    </citation>
    <scope>NUCLEOTIDE SEQUENCE</scope>
</reference>
<keyword evidence="1" id="KW-0472">Membrane</keyword>
<dbReference type="AlphaFoldDB" id="A0A0E9QPZ3"/>
<name>A0A0E9QPZ3_ANGAN</name>
<keyword evidence="1" id="KW-1133">Transmembrane helix</keyword>
<evidence type="ECO:0000313" key="2">
    <source>
        <dbReference type="EMBL" id="JAH18864.1"/>
    </source>
</evidence>
<reference evidence="2" key="2">
    <citation type="journal article" date="2015" name="Fish Shellfish Immunol.">
        <title>Early steps in the European eel (Anguilla anguilla)-Vibrio vulnificus interaction in the gills: Role of the RtxA13 toxin.</title>
        <authorList>
            <person name="Callol A."/>
            <person name="Pajuelo D."/>
            <person name="Ebbesson L."/>
            <person name="Teles M."/>
            <person name="MacKenzie S."/>
            <person name="Amaro C."/>
        </authorList>
    </citation>
    <scope>NUCLEOTIDE SEQUENCE</scope>
</reference>
<protein>
    <submittedName>
        <fullName evidence="2">Uncharacterized protein</fullName>
    </submittedName>
</protein>
<proteinExistence type="predicted"/>
<keyword evidence="1" id="KW-0812">Transmembrane</keyword>
<accession>A0A0E9QPZ3</accession>
<evidence type="ECO:0000256" key="1">
    <source>
        <dbReference type="SAM" id="Phobius"/>
    </source>
</evidence>